<gene>
    <name evidence="1" type="ORF">JKJ07_16850</name>
</gene>
<reference evidence="1 2" key="1">
    <citation type="submission" date="2021-01" db="EMBL/GenBank/DDBJ databases">
        <title>Actinoplanes sp. nov. LDG1-01 isolated from lichen.</title>
        <authorList>
            <person name="Saeng-In P."/>
            <person name="Phongsopitanun W."/>
            <person name="Kanchanasin P."/>
            <person name="Yuki M."/>
            <person name="Kudo T."/>
            <person name="Ohkuma M."/>
            <person name="Tanasupawat S."/>
        </authorList>
    </citation>
    <scope>NUCLEOTIDE SEQUENCE [LARGE SCALE GENOMIC DNA]</scope>
    <source>
        <strain evidence="1 2">LDG1-01</strain>
    </source>
</reference>
<dbReference type="Proteomes" id="UP000598996">
    <property type="component" value="Unassembled WGS sequence"/>
</dbReference>
<dbReference type="RefSeq" id="WP_202992491.1">
    <property type="nucleotide sequence ID" value="NZ_JAENHO010000004.1"/>
</dbReference>
<evidence type="ECO:0008006" key="3">
    <source>
        <dbReference type="Google" id="ProtNLM"/>
    </source>
</evidence>
<comment type="caution">
    <text evidence="1">The sequence shown here is derived from an EMBL/GenBank/DDBJ whole genome shotgun (WGS) entry which is preliminary data.</text>
</comment>
<evidence type="ECO:0000313" key="2">
    <source>
        <dbReference type="Proteomes" id="UP000598996"/>
    </source>
</evidence>
<dbReference type="SUPFAM" id="SSF54637">
    <property type="entry name" value="Thioesterase/thiol ester dehydrase-isomerase"/>
    <property type="match status" value="1"/>
</dbReference>
<sequence>MSTDRHIDDVKAGETLDPIDYPITVYRLVMEAGANRDFNSIHHNSRYAQGTGAPDMYANTLFLMGMWERLVRDWAGPGATIDAIRKFRMGRFNVVGHTTTVSGTVLSVDPETRRVTIEVQCADEQGVTVGPGEVDVTLPPRS</sequence>
<organism evidence="1 2">
    <name type="scientific">Paractinoplanes lichenicola</name>
    <dbReference type="NCBI Taxonomy" id="2802976"/>
    <lineage>
        <taxon>Bacteria</taxon>
        <taxon>Bacillati</taxon>
        <taxon>Actinomycetota</taxon>
        <taxon>Actinomycetes</taxon>
        <taxon>Micromonosporales</taxon>
        <taxon>Micromonosporaceae</taxon>
        <taxon>Paractinoplanes</taxon>
    </lineage>
</organism>
<name>A0ABS1VML6_9ACTN</name>
<keyword evidence="2" id="KW-1185">Reference proteome</keyword>
<evidence type="ECO:0000313" key="1">
    <source>
        <dbReference type="EMBL" id="MBL7255969.1"/>
    </source>
</evidence>
<proteinExistence type="predicted"/>
<dbReference type="InterPro" id="IPR029069">
    <property type="entry name" value="HotDog_dom_sf"/>
</dbReference>
<accession>A0ABS1VML6</accession>
<dbReference type="Gene3D" id="3.10.129.10">
    <property type="entry name" value="Hotdog Thioesterase"/>
    <property type="match status" value="1"/>
</dbReference>
<protein>
    <recommendedName>
        <fullName evidence="3">Acyl dehydratase</fullName>
    </recommendedName>
</protein>
<dbReference type="EMBL" id="JAENHO010000004">
    <property type="protein sequence ID" value="MBL7255969.1"/>
    <property type="molecule type" value="Genomic_DNA"/>
</dbReference>